<evidence type="ECO:0000313" key="6">
    <source>
        <dbReference type="Proteomes" id="UP000615026"/>
    </source>
</evidence>
<evidence type="ECO:0000313" key="5">
    <source>
        <dbReference type="EMBL" id="MBE9066848.1"/>
    </source>
</evidence>
<evidence type="ECO:0000256" key="1">
    <source>
        <dbReference type="ARBA" id="ARBA00023015"/>
    </source>
</evidence>
<evidence type="ECO:0000259" key="4">
    <source>
        <dbReference type="PROSITE" id="PS00622"/>
    </source>
</evidence>
<comment type="caution">
    <text evidence="5">The sequence shown here is derived from an EMBL/GenBank/DDBJ whole genome shotgun (WGS) entry which is preliminary data.</text>
</comment>
<dbReference type="CDD" id="cd06170">
    <property type="entry name" value="LuxR_C_like"/>
    <property type="match status" value="1"/>
</dbReference>
<keyword evidence="1" id="KW-0805">Transcription regulation</keyword>
<dbReference type="GO" id="GO:0003677">
    <property type="term" value="F:DNA binding"/>
    <property type="evidence" value="ECO:0007669"/>
    <property type="project" value="UniProtKB-KW"/>
</dbReference>
<dbReference type="PROSITE" id="PS00622">
    <property type="entry name" value="HTH_LUXR_1"/>
    <property type="match status" value="1"/>
</dbReference>
<proteinExistence type="predicted"/>
<dbReference type="InterPro" id="IPR000792">
    <property type="entry name" value="Tscrpt_reg_LuxR_C"/>
</dbReference>
<evidence type="ECO:0000256" key="3">
    <source>
        <dbReference type="ARBA" id="ARBA00023163"/>
    </source>
</evidence>
<dbReference type="InterPro" id="IPR016032">
    <property type="entry name" value="Sig_transdc_resp-reg_C-effctor"/>
</dbReference>
<protein>
    <submittedName>
        <fullName evidence="5">Helix-turn-helix transcriptional regulator</fullName>
    </submittedName>
</protein>
<dbReference type="SUPFAM" id="SSF46894">
    <property type="entry name" value="C-terminal effector domain of the bipartite response regulators"/>
    <property type="match status" value="1"/>
</dbReference>
<organism evidence="5 6">
    <name type="scientific">Leptolyngbya cf. ectocarpi LEGE 11479</name>
    <dbReference type="NCBI Taxonomy" id="1828722"/>
    <lineage>
        <taxon>Bacteria</taxon>
        <taxon>Bacillati</taxon>
        <taxon>Cyanobacteriota</taxon>
        <taxon>Cyanophyceae</taxon>
        <taxon>Leptolyngbyales</taxon>
        <taxon>Leptolyngbyaceae</taxon>
        <taxon>Leptolyngbya group</taxon>
        <taxon>Leptolyngbya</taxon>
    </lineage>
</organism>
<feature type="domain" description="HTH luxR-type" evidence="4">
    <location>
        <begin position="189"/>
        <end position="216"/>
    </location>
</feature>
<name>A0A928X516_LEPEC</name>
<dbReference type="PRINTS" id="PR00038">
    <property type="entry name" value="HTHLUXR"/>
</dbReference>
<dbReference type="Gene3D" id="1.10.10.10">
    <property type="entry name" value="Winged helix-like DNA-binding domain superfamily/Winged helix DNA-binding domain"/>
    <property type="match status" value="1"/>
</dbReference>
<keyword evidence="6" id="KW-1185">Reference proteome</keyword>
<dbReference type="PANTHER" id="PTHR44688:SF16">
    <property type="entry name" value="DNA-BINDING TRANSCRIPTIONAL ACTIVATOR DEVR_DOSR"/>
    <property type="match status" value="1"/>
</dbReference>
<dbReference type="Pfam" id="PF00196">
    <property type="entry name" value="GerE"/>
    <property type="match status" value="1"/>
</dbReference>
<evidence type="ECO:0000256" key="2">
    <source>
        <dbReference type="ARBA" id="ARBA00023125"/>
    </source>
</evidence>
<dbReference type="InterPro" id="IPR036388">
    <property type="entry name" value="WH-like_DNA-bd_sf"/>
</dbReference>
<accession>A0A928X516</accession>
<dbReference type="SMART" id="SM00421">
    <property type="entry name" value="HTH_LUXR"/>
    <property type="match status" value="1"/>
</dbReference>
<keyword evidence="2" id="KW-0238">DNA-binding</keyword>
<dbReference type="PANTHER" id="PTHR44688">
    <property type="entry name" value="DNA-BINDING TRANSCRIPTIONAL ACTIVATOR DEVR_DOSR"/>
    <property type="match status" value="1"/>
</dbReference>
<dbReference type="RefSeq" id="WP_193992826.1">
    <property type="nucleotide sequence ID" value="NZ_JADEXP010000061.1"/>
</dbReference>
<reference evidence="5" key="1">
    <citation type="submission" date="2020-10" db="EMBL/GenBank/DDBJ databases">
        <authorList>
            <person name="Castelo-Branco R."/>
            <person name="Eusebio N."/>
            <person name="Adriana R."/>
            <person name="Vieira A."/>
            <person name="Brugerolle De Fraissinette N."/>
            <person name="Rezende De Castro R."/>
            <person name="Schneider M.P."/>
            <person name="Vasconcelos V."/>
            <person name="Leao P.N."/>
        </authorList>
    </citation>
    <scope>NUCLEOTIDE SEQUENCE</scope>
    <source>
        <strain evidence="5">LEGE 11479</strain>
    </source>
</reference>
<dbReference type="EMBL" id="JADEXP010000061">
    <property type="protein sequence ID" value="MBE9066848.1"/>
    <property type="molecule type" value="Genomic_DNA"/>
</dbReference>
<gene>
    <name evidence="5" type="ORF">IQ260_09300</name>
</gene>
<dbReference type="Proteomes" id="UP000615026">
    <property type="component" value="Unassembled WGS sequence"/>
</dbReference>
<dbReference type="GO" id="GO:0006355">
    <property type="term" value="P:regulation of DNA-templated transcription"/>
    <property type="evidence" value="ECO:0007669"/>
    <property type="project" value="InterPro"/>
</dbReference>
<dbReference type="AlphaFoldDB" id="A0A928X516"/>
<keyword evidence="3" id="KW-0804">Transcription</keyword>
<sequence length="227" mass="25811">MMLSTVAVNDLISPMDEVLSAQTDPALPAINSTTDDLDLIFEVLLGQVFPFRGFILFDHVGRLLRSTTKADEFCMLLQKGVPGQAFGAVDPQYFGAIPEQVTTLCNFLRESCDDFPEYTLQLYDTAFLPGGIRLQLNVEWIELANLPTKCILVTIEDLTQIAHHRAVSDAYRYELTGREAEVWELYLQGFSYREVSKELVIALNTVKKHMKNIFRKCNIECRCRHLI</sequence>